<dbReference type="InterPro" id="IPR000863">
    <property type="entry name" value="Sulfotransferase_dom"/>
</dbReference>
<feature type="domain" description="Sulfotransferase" evidence="4">
    <location>
        <begin position="30"/>
        <end position="226"/>
    </location>
</feature>
<dbReference type="STRING" id="649638.Trad_2723"/>
<dbReference type="AlphaFoldDB" id="D7CUZ9"/>
<dbReference type="SUPFAM" id="SSF52540">
    <property type="entry name" value="P-loop containing nucleoside triphosphate hydrolases"/>
    <property type="match status" value="1"/>
</dbReference>
<accession>D7CUZ9</accession>
<dbReference type="KEGG" id="tra:Trad_2723"/>
<dbReference type="PANTHER" id="PTHR10605">
    <property type="entry name" value="HEPARAN SULFATE SULFOTRANSFERASE"/>
    <property type="match status" value="1"/>
</dbReference>
<dbReference type="RefSeq" id="WP_013179186.1">
    <property type="nucleotide sequence ID" value="NC_014221.1"/>
</dbReference>
<name>D7CUZ9_TRURR</name>
<protein>
    <submittedName>
        <fullName evidence="5">Sulfotransferase</fullName>
    </submittedName>
</protein>
<dbReference type="InterPro" id="IPR027417">
    <property type="entry name" value="P-loop_NTPase"/>
</dbReference>
<dbReference type="HOGENOM" id="CLU_017703_1_0_0"/>
<organism evidence="5 6">
    <name type="scientific">Truepera radiovictrix (strain DSM 17093 / CIP 108686 / LMG 22925 / RQ-24)</name>
    <dbReference type="NCBI Taxonomy" id="649638"/>
    <lineage>
        <taxon>Bacteria</taxon>
        <taxon>Thermotogati</taxon>
        <taxon>Deinococcota</taxon>
        <taxon>Deinococci</taxon>
        <taxon>Trueperales</taxon>
        <taxon>Trueperaceae</taxon>
        <taxon>Truepera</taxon>
    </lineage>
</organism>
<gene>
    <name evidence="5" type="ordered locus">Trad_2723</name>
</gene>
<dbReference type="Gene3D" id="3.40.50.300">
    <property type="entry name" value="P-loop containing nucleotide triphosphate hydrolases"/>
    <property type="match status" value="1"/>
</dbReference>
<dbReference type="OrthoDB" id="9797480at2"/>
<reference evidence="5 6" key="2">
    <citation type="journal article" date="2011" name="Stand. Genomic Sci.">
        <title>Complete genome sequence of Truepera radiovictrix type strain (RQ-24).</title>
        <authorList>
            <person name="Ivanova N."/>
            <person name="Rohde C."/>
            <person name="Munk C."/>
            <person name="Nolan M."/>
            <person name="Lucas S."/>
            <person name="Del Rio T.G."/>
            <person name="Tice H."/>
            <person name="Deshpande S."/>
            <person name="Cheng J.F."/>
            <person name="Tapia R."/>
            <person name="Han C."/>
            <person name="Goodwin L."/>
            <person name="Pitluck S."/>
            <person name="Liolios K."/>
            <person name="Mavromatis K."/>
            <person name="Mikhailova N."/>
            <person name="Pati A."/>
            <person name="Chen A."/>
            <person name="Palaniappan K."/>
            <person name="Land M."/>
            <person name="Hauser L."/>
            <person name="Chang Y.J."/>
            <person name="Jeffries C.D."/>
            <person name="Brambilla E."/>
            <person name="Rohde M."/>
            <person name="Goker M."/>
            <person name="Tindall B.J."/>
            <person name="Woyke T."/>
            <person name="Bristow J."/>
            <person name="Eisen J.A."/>
            <person name="Markowitz V."/>
            <person name="Hugenholtz P."/>
            <person name="Kyrpides N.C."/>
            <person name="Klenk H.P."/>
            <person name="Lapidus A."/>
        </authorList>
    </citation>
    <scope>NUCLEOTIDE SEQUENCE [LARGE SCALE GENOMIC DNA]</scope>
    <source>
        <strain evidence="6">DSM 17093 / CIP 108686 / LMG 22925 / RQ-24</strain>
    </source>
</reference>
<reference evidence="6" key="1">
    <citation type="submission" date="2010-05" db="EMBL/GenBank/DDBJ databases">
        <title>The complete genome of Truepera radiovictris DSM 17093.</title>
        <authorList>
            <consortium name="US DOE Joint Genome Institute (JGI-PGF)"/>
            <person name="Lucas S."/>
            <person name="Copeland A."/>
            <person name="Lapidus A."/>
            <person name="Glavina del Rio T."/>
            <person name="Dalin E."/>
            <person name="Tice H."/>
            <person name="Bruce D."/>
            <person name="Goodwin L."/>
            <person name="Pitluck S."/>
            <person name="Kyrpides N."/>
            <person name="Mavromatis K."/>
            <person name="Ovchinnikova G."/>
            <person name="Munk A.C."/>
            <person name="Detter J.C."/>
            <person name="Han C."/>
            <person name="Tapia R."/>
            <person name="Land M."/>
            <person name="Hauser L."/>
            <person name="Markowitz V."/>
            <person name="Cheng J.-F."/>
            <person name="Hugenholtz P."/>
            <person name="Woyke T."/>
            <person name="Wu D."/>
            <person name="Tindall B."/>
            <person name="Pomrenke H.G."/>
            <person name="Brambilla E."/>
            <person name="Klenk H.-P."/>
            <person name="Eisen J.A."/>
        </authorList>
    </citation>
    <scope>NUCLEOTIDE SEQUENCE [LARGE SCALE GENOMIC DNA]</scope>
    <source>
        <strain evidence="6">DSM 17093 / CIP 108686 / LMG 22925 / RQ-24</strain>
    </source>
</reference>
<evidence type="ECO:0000313" key="5">
    <source>
        <dbReference type="EMBL" id="ADI15826.1"/>
    </source>
</evidence>
<dbReference type="PANTHER" id="PTHR10605:SF56">
    <property type="entry name" value="BIFUNCTIONAL HEPARAN SULFATE N-DEACETYLASE_N-SULFOTRANSFERASE"/>
    <property type="match status" value="1"/>
</dbReference>
<evidence type="ECO:0000256" key="1">
    <source>
        <dbReference type="ARBA" id="ARBA00022679"/>
    </source>
</evidence>
<dbReference type="eggNOG" id="COG4424">
    <property type="taxonomic scope" value="Bacteria"/>
</dbReference>
<dbReference type="EMBL" id="CP002049">
    <property type="protein sequence ID" value="ADI15826.1"/>
    <property type="molecule type" value="Genomic_DNA"/>
</dbReference>
<sequence>MTHTATHPPAETGDTRPETTAQAPTRDTRPNFFIVGAPKCGTTAMNDFLAQHPDIFIPETKEVHFFGRDLHFSKGALRDPEAYAALFEGATQPLRGEASVWYLFSKTAAEEIHTYNPDAKIIIMLRHPADMLYSQHSQFLFNGNEDIEDFAAALAAESDRKAGRRVPKSAHLPEGLLYSETVRYAEQVARYFARFGRERVHVILYDDFRTDLPGTYRQTLQFLGVRDDFTPAFGVVNPNKRARSKLLREFVQAPPESVKRLSRLLFPRPFRQRVMKGLDRLNVRYEARPPLDPELRELLTRRFEPEVRALEDLLGRPLPWHPSAPDTAGRASQ</sequence>
<evidence type="ECO:0000256" key="3">
    <source>
        <dbReference type="SAM" id="MobiDB-lite"/>
    </source>
</evidence>
<evidence type="ECO:0000256" key="2">
    <source>
        <dbReference type="ARBA" id="ARBA00023180"/>
    </source>
</evidence>
<keyword evidence="2" id="KW-0325">Glycoprotein</keyword>
<keyword evidence="6" id="KW-1185">Reference proteome</keyword>
<proteinExistence type="predicted"/>
<dbReference type="InterPro" id="IPR037359">
    <property type="entry name" value="NST/OST"/>
</dbReference>
<evidence type="ECO:0000259" key="4">
    <source>
        <dbReference type="Pfam" id="PF00685"/>
    </source>
</evidence>
<evidence type="ECO:0000313" key="6">
    <source>
        <dbReference type="Proteomes" id="UP000000379"/>
    </source>
</evidence>
<dbReference type="Proteomes" id="UP000000379">
    <property type="component" value="Chromosome"/>
</dbReference>
<dbReference type="GO" id="GO:0008146">
    <property type="term" value="F:sulfotransferase activity"/>
    <property type="evidence" value="ECO:0007669"/>
    <property type="project" value="InterPro"/>
</dbReference>
<dbReference type="Pfam" id="PF00685">
    <property type="entry name" value="Sulfotransfer_1"/>
    <property type="match status" value="1"/>
</dbReference>
<feature type="region of interest" description="Disordered" evidence="3">
    <location>
        <begin position="1"/>
        <end position="30"/>
    </location>
</feature>
<keyword evidence="1" id="KW-0808">Transferase</keyword>